<evidence type="ECO:0000313" key="2">
    <source>
        <dbReference type="Proteomes" id="UP000625711"/>
    </source>
</evidence>
<accession>A0A834M9Y6</accession>
<dbReference type="AlphaFoldDB" id="A0A834M9Y6"/>
<sequence length="79" mass="9056">MNVIGSKIDIFNRELDRQREYNRYELDQSVQINIHLLLVKEIYDGTGGLLSVHPGGTVRVRWDNAEAVTSSRITAIRMI</sequence>
<dbReference type="EMBL" id="JAACXV010013264">
    <property type="protein sequence ID" value="KAF7273871.1"/>
    <property type="molecule type" value="Genomic_DNA"/>
</dbReference>
<protein>
    <submittedName>
        <fullName evidence="1">Uncharacterized protein</fullName>
    </submittedName>
</protein>
<proteinExistence type="predicted"/>
<reference evidence="1" key="1">
    <citation type="submission" date="2020-08" db="EMBL/GenBank/DDBJ databases">
        <title>Genome sequencing and assembly of the red palm weevil Rhynchophorus ferrugineus.</title>
        <authorList>
            <person name="Dias G.B."/>
            <person name="Bergman C.M."/>
            <person name="Manee M."/>
        </authorList>
    </citation>
    <scope>NUCLEOTIDE SEQUENCE</scope>
    <source>
        <strain evidence="1">AA-2017</strain>
        <tissue evidence="1">Whole larva</tissue>
    </source>
</reference>
<comment type="caution">
    <text evidence="1">The sequence shown here is derived from an EMBL/GenBank/DDBJ whole genome shotgun (WGS) entry which is preliminary data.</text>
</comment>
<dbReference type="OrthoDB" id="272985at2759"/>
<keyword evidence="2" id="KW-1185">Reference proteome</keyword>
<gene>
    <name evidence="1" type="ORF">GWI33_013442</name>
</gene>
<evidence type="ECO:0000313" key="1">
    <source>
        <dbReference type="EMBL" id="KAF7273871.1"/>
    </source>
</evidence>
<name>A0A834M9Y6_RHYFE</name>
<organism evidence="1 2">
    <name type="scientific">Rhynchophorus ferrugineus</name>
    <name type="common">Red palm weevil</name>
    <name type="synonym">Curculio ferrugineus</name>
    <dbReference type="NCBI Taxonomy" id="354439"/>
    <lineage>
        <taxon>Eukaryota</taxon>
        <taxon>Metazoa</taxon>
        <taxon>Ecdysozoa</taxon>
        <taxon>Arthropoda</taxon>
        <taxon>Hexapoda</taxon>
        <taxon>Insecta</taxon>
        <taxon>Pterygota</taxon>
        <taxon>Neoptera</taxon>
        <taxon>Endopterygota</taxon>
        <taxon>Coleoptera</taxon>
        <taxon>Polyphaga</taxon>
        <taxon>Cucujiformia</taxon>
        <taxon>Curculionidae</taxon>
        <taxon>Dryophthorinae</taxon>
        <taxon>Rhynchophorus</taxon>
    </lineage>
</organism>
<dbReference type="Proteomes" id="UP000625711">
    <property type="component" value="Unassembled WGS sequence"/>
</dbReference>